<gene>
    <name evidence="1" type="ORF">Ccrd_016152</name>
</gene>
<comment type="caution">
    <text evidence="1">The sequence shown here is derived from an EMBL/GenBank/DDBJ whole genome shotgun (WGS) entry which is preliminary data.</text>
</comment>
<organism evidence="1 2">
    <name type="scientific">Cynara cardunculus var. scolymus</name>
    <name type="common">Globe artichoke</name>
    <name type="synonym">Cynara scolymus</name>
    <dbReference type="NCBI Taxonomy" id="59895"/>
    <lineage>
        <taxon>Eukaryota</taxon>
        <taxon>Viridiplantae</taxon>
        <taxon>Streptophyta</taxon>
        <taxon>Embryophyta</taxon>
        <taxon>Tracheophyta</taxon>
        <taxon>Spermatophyta</taxon>
        <taxon>Magnoliopsida</taxon>
        <taxon>eudicotyledons</taxon>
        <taxon>Gunneridae</taxon>
        <taxon>Pentapetalae</taxon>
        <taxon>asterids</taxon>
        <taxon>campanulids</taxon>
        <taxon>Asterales</taxon>
        <taxon>Asteraceae</taxon>
        <taxon>Carduoideae</taxon>
        <taxon>Cardueae</taxon>
        <taxon>Carduinae</taxon>
        <taxon>Cynara</taxon>
    </lineage>
</organism>
<sequence>MIFVETFASHGKENSSWKTCRCRKNLHAMTSELLSHCLLVTVAHVKSRMKLVKPSIYLYKAK</sequence>
<keyword evidence="2" id="KW-1185">Reference proteome</keyword>
<reference evidence="1 2" key="1">
    <citation type="journal article" date="2016" name="Sci. Rep.">
        <title>The genome sequence of the outbreeding globe artichoke constructed de novo incorporating a phase-aware low-pass sequencing strategy of F1 progeny.</title>
        <authorList>
            <person name="Scaglione D."/>
            <person name="Reyes-Chin-Wo S."/>
            <person name="Acquadro A."/>
            <person name="Froenicke L."/>
            <person name="Portis E."/>
            <person name="Beitel C."/>
            <person name="Tirone M."/>
            <person name="Mauro R."/>
            <person name="Lo Monaco A."/>
            <person name="Mauromicale G."/>
            <person name="Faccioli P."/>
            <person name="Cattivelli L."/>
            <person name="Rieseberg L."/>
            <person name="Michelmore R."/>
            <person name="Lanteri S."/>
        </authorList>
    </citation>
    <scope>NUCLEOTIDE SEQUENCE [LARGE SCALE GENOMIC DNA]</scope>
    <source>
        <strain evidence="1">2C</strain>
    </source>
</reference>
<protein>
    <submittedName>
        <fullName evidence="1">Uncharacterized protein</fullName>
    </submittedName>
</protein>
<name>A0A103YAF7_CYNCS</name>
<dbReference type="Gramene" id="KVI05485">
    <property type="protein sequence ID" value="KVI05485"/>
    <property type="gene ID" value="Ccrd_016152"/>
</dbReference>
<dbReference type="AlphaFoldDB" id="A0A103YAF7"/>
<evidence type="ECO:0000313" key="2">
    <source>
        <dbReference type="Proteomes" id="UP000243975"/>
    </source>
</evidence>
<dbReference type="Proteomes" id="UP000243975">
    <property type="component" value="Unassembled WGS sequence"/>
</dbReference>
<dbReference type="EMBL" id="LEKV01001869">
    <property type="protein sequence ID" value="KVI05485.1"/>
    <property type="molecule type" value="Genomic_DNA"/>
</dbReference>
<accession>A0A103YAF7</accession>
<evidence type="ECO:0000313" key="1">
    <source>
        <dbReference type="EMBL" id="KVI05485.1"/>
    </source>
</evidence>
<proteinExistence type="predicted"/>